<protein>
    <submittedName>
        <fullName evidence="3">Uncharacterized protein</fullName>
    </submittedName>
</protein>
<dbReference type="RefSeq" id="WP_248343942.1">
    <property type="nucleotide sequence ID" value="NZ_AP025592.1"/>
</dbReference>
<keyword evidence="4" id="KW-1185">Reference proteome</keyword>
<accession>A0ABM7X667</accession>
<proteinExistence type="predicted"/>
<sequence>MDERTSATPPAIAEQGGIGQYKGRDLDPARRPGVPRLHAPERLQGARWPIERQRSDVTVFMHGRPHKTFPPVFGTAEPPHGISGLIRRAAYAYPDHAMRHWSLLLFADRVDAWGYRARRLLPWLAPVVALGALAYGAASRVGPWRGRWTGSRAARFARRAAFD</sequence>
<evidence type="ECO:0000313" key="4">
    <source>
        <dbReference type="Proteomes" id="UP001162734"/>
    </source>
</evidence>
<name>A0ABM7X667_9BACT</name>
<evidence type="ECO:0000256" key="1">
    <source>
        <dbReference type="SAM" id="MobiDB-lite"/>
    </source>
</evidence>
<evidence type="ECO:0000256" key="2">
    <source>
        <dbReference type="SAM" id="Phobius"/>
    </source>
</evidence>
<keyword evidence="2" id="KW-1133">Transmembrane helix</keyword>
<dbReference type="Proteomes" id="UP001162734">
    <property type="component" value="Chromosome"/>
</dbReference>
<keyword evidence="2" id="KW-0472">Membrane</keyword>
<feature type="region of interest" description="Disordered" evidence="1">
    <location>
        <begin position="1"/>
        <end position="36"/>
    </location>
</feature>
<reference evidence="4" key="1">
    <citation type="journal article" date="2022" name="Int. J. Syst. Evol. Microbiol.">
        <title>Anaeromyxobacter oryzae sp. nov., Anaeromyxobacter diazotrophicus sp. nov. and Anaeromyxobacter paludicola sp. nov., isolated from paddy soils.</title>
        <authorList>
            <person name="Itoh H."/>
            <person name="Xu Z."/>
            <person name="Mise K."/>
            <person name="Masuda Y."/>
            <person name="Ushijima N."/>
            <person name="Hayakawa C."/>
            <person name="Shiratori Y."/>
            <person name="Senoo K."/>
        </authorList>
    </citation>
    <scope>NUCLEOTIDE SEQUENCE [LARGE SCALE GENOMIC DNA]</scope>
    <source>
        <strain evidence="4">Red630</strain>
    </source>
</reference>
<gene>
    <name evidence="3" type="ORF">AMPC_04320</name>
</gene>
<dbReference type="EMBL" id="AP025592">
    <property type="protein sequence ID" value="BDG07319.1"/>
    <property type="molecule type" value="Genomic_DNA"/>
</dbReference>
<evidence type="ECO:0000313" key="3">
    <source>
        <dbReference type="EMBL" id="BDG07319.1"/>
    </source>
</evidence>
<organism evidence="3 4">
    <name type="scientific">Anaeromyxobacter paludicola</name>
    <dbReference type="NCBI Taxonomy" id="2918171"/>
    <lineage>
        <taxon>Bacteria</taxon>
        <taxon>Pseudomonadati</taxon>
        <taxon>Myxococcota</taxon>
        <taxon>Myxococcia</taxon>
        <taxon>Myxococcales</taxon>
        <taxon>Cystobacterineae</taxon>
        <taxon>Anaeromyxobacteraceae</taxon>
        <taxon>Anaeromyxobacter</taxon>
    </lineage>
</organism>
<keyword evidence="2" id="KW-0812">Transmembrane</keyword>
<feature type="transmembrane region" description="Helical" evidence="2">
    <location>
        <begin position="120"/>
        <end position="138"/>
    </location>
</feature>